<dbReference type="AlphaFoldDB" id="A0A392P8C2"/>
<feature type="domain" description="Small RNA 2'-O-methyltransferase Hen1 La-motif C-terminal" evidence="1">
    <location>
        <begin position="2"/>
        <end position="132"/>
    </location>
</feature>
<dbReference type="InterPro" id="IPR040813">
    <property type="entry name" value="Hen1_Lam_C"/>
</dbReference>
<evidence type="ECO:0000313" key="3">
    <source>
        <dbReference type="Proteomes" id="UP000265520"/>
    </source>
</evidence>
<proteinExistence type="predicted"/>
<evidence type="ECO:0000313" key="2">
    <source>
        <dbReference type="EMBL" id="MCI07670.1"/>
    </source>
</evidence>
<dbReference type="Pfam" id="PF18441">
    <property type="entry name" value="Hen1_Lam_C"/>
    <property type="match status" value="1"/>
</dbReference>
<dbReference type="GO" id="GO:0032259">
    <property type="term" value="P:methylation"/>
    <property type="evidence" value="ECO:0007669"/>
    <property type="project" value="UniProtKB-KW"/>
</dbReference>
<evidence type="ECO:0000259" key="1">
    <source>
        <dbReference type="Pfam" id="PF18441"/>
    </source>
</evidence>
<gene>
    <name evidence="2" type="ORF">A2U01_0028739</name>
</gene>
<keyword evidence="3" id="KW-1185">Reference proteome</keyword>
<name>A0A392P8C2_9FABA</name>
<dbReference type="Proteomes" id="UP000265520">
    <property type="component" value="Unassembled WGS sequence"/>
</dbReference>
<organism evidence="2 3">
    <name type="scientific">Trifolium medium</name>
    <dbReference type="NCBI Taxonomy" id="97028"/>
    <lineage>
        <taxon>Eukaryota</taxon>
        <taxon>Viridiplantae</taxon>
        <taxon>Streptophyta</taxon>
        <taxon>Embryophyta</taxon>
        <taxon>Tracheophyta</taxon>
        <taxon>Spermatophyta</taxon>
        <taxon>Magnoliopsida</taxon>
        <taxon>eudicotyledons</taxon>
        <taxon>Gunneridae</taxon>
        <taxon>Pentapetalae</taxon>
        <taxon>rosids</taxon>
        <taxon>fabids</taxon>
        <taxon>Fabales</taxon>
        <taxon>Fabaceae</taxon>
        <taxon>Papilionoideae</taxon>
        <taxon>50 kb inversion clade</taxon>
        <taxon>NPAAA clade</taxon>
        <taxon>Hologalegina</taxon>
        <taxon>IRL clade</taxon>
        <taxon>Trifolieae</taxon>
        <taxon>Trifolium</taxon>
    </lineage>
</organism>
<reference evidence="2 3" key="1">
    <citation type="journal article" date="2018" name="Front. Plant Sci.">
        <title>Red Clover (Trifolium pratense) and Zigzag Clover (T. medium) - A Picture of Genomic Similarities and Differences.</title>
        <authorList>
            <person name="Dluhosova J."/>
            <person name="Istvanek J."/>
            <person name="Nedelnik J."/>
            <person name="Repkova J."/>
        </authorList>
    </citation>
    <scope>NUCLEOTIDE SEQUENCE [LARGE SCALE GENOMIC DNA]</scope>
    <source>
        <strain evidence="3">cv. 10/8</strain>
        <tissue evidence="2">Leaf</tissue>
    </source>
</reference>
<protein>
    <submittedName>
        <fullName evidence="2">Small RNA 2'-O-methyltransferase-like</fullName>
    </submittedName>
</protein>
<accession>A0A392P8C2</accession>
<feature type="non-terminal residue" evidence="2">
    <location>
        <position position="1"/>
    </location>
</feature>
<comment type="caution">
    <text evidence="2">The sequence shown here is derived from an EMBL/GenBank/DDBJ whole genome shotgun (WGS) entry which is preliminary data.</text>
</comment>
<keyword evidence="2" id="KW-0808">Transferase</keyword>
<dbReference type="EMBL" id="LXQA010066242">
    <property type="protein sequence ID" value="MCI07670.1"/>
    <property type="molecule type" value="Genomic_DNA"/>
</dbReference>
<dbReference type="GO" id="GO:0008168">
    <property type="term" value="F:methyltransferase activity"/>
    <property type="evidence" value="ECO:0007669"/>
    <property type="project" value="UniProtKB-KW"/>
</dbReference>
<keyword evidence="2" id="KW-0489">Methyltransferase</keyword>
<sequence>CIRVEAIRIPSSMEKHVEAVTLCISLREYYLDIIANELGLEDDANVLISRNIGKASSETRLFFAAPQSYLLDQSFISGNGKETVHFEGSLNVRARYLSGQDIVGDAILACIGYTRKSRDLFYEDVTVRLYFRSL</sequence>